<dbReference type="PANTHER" id="PTHR43877:SF1">
    <property type="entry name" value="ACETYLTRANSFERASE"/>
    <property type="match status" value="1"/>
</dbReference>
<dbReference type="RefSeq" id="WP_379932142.1">
    <property type="nucleotide sequence ID" value="NZ_JBHTHY010000003.1"/>
</dbReference>
<protein>
    <submittedName>
        <fullName evidence="4">GNAT family N-acetyltransferase</fullName>
        <ecNumber evidence="4">2.3.-.-</ecNumber>
    </submittedName>
</protein>
<dbReference type="InterPro" id="IPR050832">
    <property type="entry name" value="Bact_Acetyltransf"/>
</dbReference>
<dbReference type="InterPro" id="IPR016181">
    <property type="entry name" value="Acyl_CoA_acyltransferase"/>
</dbReference>
<dbReference type="GO" id="GO:0016746">
    <property type="term" value="F:acyltransferase activity"/>
    <property type="evidence" value="ECO:0007669"/>
    <property type="project" value="UniProtKB-KW"/>
</dbReference>
<comment type="caution">
    <text evidence="4">The sequence shown here is derived from an EMBL/GenBank/DDBJ whole genome shotgun (WGS) entry which is preliminary data.</text>
</comment>
<dbReference type="Proteomes" id="UP001597012">
    <property type="component" value="Unassembled WGS sequence"/>
</dbReference>
<evidence type="ECO:0000259" key="3">
    <source>
        <dbReference type="PROSITE" id="PS51186"/>
    </source>
</evidence>
<accession>A0ABW3AZS1</accession>
<dbReference type="EC" id="2.3.-.-" evidence="4"/>
<dbReference type="PROSITE" id="PS51186">
    <property type="entry name" value="GNAT"/>
    <property type="match status" value="1"/>
</dbReference>
<proteinExistence type="predicted"/>
<name>A0ABW3AZS1_9FLAO</name>
<evidence type="ECO:0000256" key="1">
    <source>
        <dbReference type="ARBA" id="ARBA00022679"/>
    </source>
</evidence>
<keyword evidence="2 4" id="KW-0012">Acyltransferase</keyword>
<dbReference type="Gene3D" id="3.40.630.30">
    <property type="match status" value="1"/>
</dbReference>
<dbReference type="SUPFAM" id="SSF55729">
    <property type="entry name" value="Acyl-CoA N-acyltransferases (Nat)"/>
    <property type="match status" value="1"/>
</dbReference>
<evidence type="ECO:0000313" key="5">
    <source>
        <dbReference type="Proteomes" id="UP001597012"/>
    </source>
</evidence>
<keyword evidence="1 4" id="KW-0808">Transferase</keyword>
<dbReference type="PANTHER" id="PTHR43877">
    <property type="entry name" value="AMINOALKYLPHOSPHONATE N-ACETYLTRANSFERASE-RELATED-RELATED"/>
    <property type="match status" value="1"/>
</dbReference>
<dbReference type="EMBL" id="JBHTHY010000003">
    <property type="protein sequence ID" value="MFD0796380.1"/>
    <property type="molecule type" value="Genomic_DNA"/>
</dbReference>
<feature type="domain" description="N-acetyltransferase" evidence="3">
    <location>
        <begin position="2"/>
        <end position="166"/>
    </location>
</feature>
<dbReference type="CDD" id="cd04301">
    <property type="entry name" value="NAT_SF"/>
    <property type="match status" value="1"/>
</dbReference>
<organism evidence="4 5">
    <name type="scientific">Maribacter chungangensis</name>
    <dbReference type="NCBI Taxonomy" id="1069117"/>
    <lineage>
        <taxon>Bacteria</taxon>
        <taxon>Pseudomonadati</taxon>
        <taxon>Bacteroidota</taxon>
        <taxon>Flavobacteriia</taxon>
        <taxon>Flavobacteriales</taxon>
        <taxon>Flavobacteriaceae</taxon>
        <taxon>Maribacter</taxon>
    </lineage>
</organism>
<evidence type="ECO:0000313" key="4">
    <source>
        <dbReference type="EMBL" id="MFD0796380.1"/>
    </source>
</evidence>
<evidence type="ECO:0000256" key="2">
    <source>
        <dbReference type="ARBA" id="ARBA00023315"/>
    </source>
</evidence>
<gene>
    <name evidence="4" type="ORF">ACFQZJ_02825</name>
</gene>
<dbReference type="InterPro" id="IPR000182">
    <property type="entry name" value="GNAT_dom"/>
</dbReference>
<dbReference type="Pfam" id="PF00583">
    <property type="entry name" value="Acetyltransf_1"/>
    <property type="match status" value="1"/>
</dbReference>
<sequence>MICFRTPVEGDYRKIAELHANSWQENYRGTFSDDFLDNKVHRERLAVWKERFLHPSEHQYIVLAEEEGTLLGFCCAYIDQSTYYGTYLDNLHVSTKAKRRGLGTVLIQKLIQEIRQRNATDKLYLWVLDTNEEAINFYDTLKGRREEPIKDDDIGDAEFWKIRYVWDSLRILEECILTKLERYERRRI</sequence>
<reference evidence="5" key="1">
    <citation type="journal article" date="2019" name="Int. J. Syst. Evol. Microbiol.">
        <title>The Global Catalogue of Microorganisms (GCM) 10K type strain sequencing project: providing services to taxonomists for standard genome sequencing and annotation.</title>
        <authorList>
            <consortium name="The Broad Institute Genomics Platform"/>
            <consortium name="The Broad Institute Genome Sequencing Center for Infectious Disease"/>
            <person name="Wu L."/>
            <person name="Ma J."/>
        </authorList>
    </citation>
    <scope>NUCLEOTIDE SEQUENCE [LARGE SCALE GENOMIC DNA]</scope>
    <source>
        <strain evidence="5">CCUG 61948</strain>
    </source>
</reference>
<keyword evidence="5" id="KW-1185">Reference proteome</keyword>